<sequence>MRPSGGWAEKGKPAIVTAPSTRAVSHTILGAISSKFAVFIMELRNPQEEGSKHIKIDFYNRKSKAPSSNKKSVLKDCLPEMKGHYIVVDNAFIHTAKEIELNPIEQFWAIVKNKVKRSKFEDKEDLATFPIISMRLYSIL</sequence>
<gene>
    <name evidence="1" type="ORF">G6F64_009220</name>
</gene>
<dbReference type="AlphaFoldDB" id="A0A9P6X3U4"/>
<dbReference type="InterPro" id="IPR036397">
    <property type="entry name" value="RNaseH_sf"/>
</dbReference>
<name>A0A9P6X3U4_RHIOR</name>
<dbReference type="Gene3D" id="3.30.420.10">
    <property type="entry name" value="Ribonuclease H-like superfamily/Ribonuclease H"/>
    <property type="match status" value="1"/>
</dbReference>
<dbReference type="Proteomes" id="UP000716291">
    <property type="component" value="Unassembled WGS sequence"/>
</dbReference>
<dbReference type="EMBL" id="JAANQT010001640">
    <property type="protein sequence ID" value="KAG1304420.1"/>
    <property type="molecule type" value="Genomic_DNA"/>
</dbReference>
<accession>A0A9P6X3U4</accession>
<dbReference type="GO" id="GO:0003676">
    <property type="term" value="F:nucleic acid binding"/>
    <property type="evidence" value="ECO:0007669"/>
    <property type="project" value="InterPro"/>
</dbReference>
<organism evidence="1 2">
    <name type="scientific">Rhizopus oryzae</name>
    <name type="common">Mucormycosis agent</name>
    <name type="synonym">Rhizopus arrhizus var. delemar</name>
    <dbReference type="NCBI Taxonomy" id="64495"/>
    <lineage>
        <taxon>Eukaryota</taxon>
        <taxon>Fungi</taxon>
        <taxon>Fungi incertae sedis</taxon>
        <taxon>Mucoromycota</taxon>
        <taxon>Mucoromycotina</taxon>
        <taxon>Mucoromycetes</taxon>
        <taxon>Mucorales</taxon>
        <taxon>Mucorineae</taxon>
        <taxon>Rhizopodaceae</taxon>
        <taxon>Rhizopus</taxon>
    </lineage>
</organism>
<evidence type="ECO:0000313" key="1">
    <source>
        <dbReference type="EMBL" id="KAG1304420.1"/>
    </source>
</evidence>
<evidence type="ECO:0008006" key="3">
    <source>
        <dbReference type="Google" id="ProtNLM"/>
    </source>
</evidence>
<proteinExistence type="predicted"/>
<keyword evidence="2" id="KW-1185">Reference proteome</keyword>
<evidence type="ECO:0000313" key="2">
    <source>
        <dbReference type="Proteomes" id="UP000716291"/>
    </source>
</evidence>
<reference evidence="1" key="1">
    <citation type="journal article" date="2020" name="Microb. Genom.">
        <title>Genetic diversity of clinical and environmental Mucorales isolates obtained from an investigation of mucormycosis cases among solid organ transplant recipients.</title>
        <authorList>
            <person name="Nguyen M.H."/>
            <person name="Kaul D."/>
            <person name="Muto C."/>
            <person name="Cheng S.J."/>
            <person name="Richter R.A."/>
            <person name="Bruno V.M."/>
            <person name="Liu G."/>
            <person name="Beyhan S."/>
            <person name="Sundermann A.J."/>
            <person name="Mounaud S."/>
            <person name="Pasculle A.W."/>
            <person name="Nierman W.C."/>
            <person name="Driscoll E."/>
            <person name="Cumbie R."/>
            <person name="Clancy C.J."/>
            <person name="Dupont C.L."/>
        </authorList>
    </citation>
    <scope>NUCLEOTIDE SEQUENCE</scope>
    <source>
        <strain evidence="1">GL11</strain>
    </source>
</reference>
<dbReference type="OrthoDB" id="2203793at2759"/>
<protein>
    <recommendedName>
        <fullName evidence="3">Tc1-like transposase DDE domain-containing protein</fullName>
    </recommendedName>
</protein>
<comment type="caution">
    <text evidence="1">The sequence shown here is derived from an EMBL/GenBank/DDBJ whole genome shotgun (WGS) entry which is preliminary data.</text>
</comment>